<evidence type="ECO:0000313" key="13">
    <source>
        <dbReference type="Proteomes" id="UP000268093"/>
    </source>
</evidence>
<evidence type="ECO:0000259" key="11">
    <source>
        <dbReference type="PROSITE" id="PS50089"/>
    </source>
</evidence>
<dbReference type="InterPro" id="IPR004575">
    <property type="entry name" value="MAT1/Tfb3"/>
</dbReference>
<keyword evidence="6" id="KW-0539">Nucleus</keyword>
<gene>
    <name evidence="12" type="ORF">BC936DRAFT_145967</name>
</gene>
<dbReference type="PROSITE" id="PS50089">
    <property type="entry name" value="ZF_RING_2"/>
    <property type="match status" value="1"/>
</dbReference>
<feature type="coiled-coil region" evidence="10">
    <location>
        <begin position="159"/>
        <end position="231"/>
    </location>
</feature>
<evidence type="ECO:0000256" key="7">
    <source>
        <dbReference type="ARBA" id="ARBA00029873"/>
    </source>
</evidence>
<dbReference type="SMART" id="SM00184">
    <property type="entry name" value="RING"/>
    <property type="match status" value="1"/>
</dbReference>
<keyword evidence="5" id="KW-0862">Zinc</keyword>
<dbReference type="InterPro" id="IPR013083">
    <property type="entry name" value="Znf_RING/FYVE/PHD"/>
</dbReference>
<dbReference type="GO" id="GO:0016301">
    <property type="term" value="F:kinase activity"/>
    <property type="evidence" value="ECO:0007669"/>
    <property type="project" value="UniProtKB-KW"/>
</dbReference>
<evidence type="ECO:0000256" key="2">
    <source>
        <dbReference type="ARBA" id="ARBA00022257"/>
    </source>
</evidence>
<dbReference type="GO" id="GO:0006289">
    <property type="term" value="P:nucleotide-excision repair"/>
    <property type="evidence" value="ECO:0007669"/>
    <property type="project" value="InterPro"/>
</dbReference>
<name>A0A433D8S6_9FUNG</name>
<dbReference type="GO" id="GO:0008270">
    <property type="term" value="F:zinc ion binding"/>
    <property type="evidence" value="ECO:0007669"/>
    <property type="project" value="UniProtKB-KW"/>
</dbReference>
<dbReference type="Pfam" id="PF06391">
    <property type="entry name" value="MAT1"/>
    <property type="match status" value="1"/>
</dbReference>
<evidence type="ECO:0000313" key="12">
    <source>
        <dbReference type="EMBL" id="RUP47233.1"/>
    </source>
</evidence>
<dbReference type="GO" id="GO:0006357">
    <property type="term" value="P:regulation of transcription by RNA polymerase II"/>
    <property type="evidence" value="ECO:0007669"/>
    <property type="project" value="TreeGrafter"/>
</dbReference>
<organism evidence="12 13">
    <name type="scientific">Jimgerdemannia flammicorona</name>
    <dbReference type="NCBI Taxonomy" id="994334"/>
    <lineage>
        <taxon>Eukaryota</taxon>
        <taxon>Fungi</taxon>
        <taxon>Fungi incertae sedis</taxon>
        <taxon>Mucoromycota</taxon>
        <taxon>Mucoromycotina</taxon>
        <taxon>Endogonomycetes</taxon>
        <taxon>Endogonales</taxon>
        <taxon>Endogonaceae</taxon>
        <taxon>Jimgerdemannia</taxon>
    </lineage>
</organism>
<accession>A0A433D8S6</accession>
<evidence type="ECO:0000256" key="4">
    <source>
        <dbReference type="ARBA" id="ARBA00022771"/>
    </source>
</evidence>
<reference evidence="12 13" key="1">
    <citation type="journal article" date="2018" name="New Phytol.">
        <title>Phylogenomics of Endogonaceae and evolution of mycorrhizas within Mucoromycota.</title>
        <authorList>
            <person name="Chang Y."/>
            <person name="Desiro A."/>
            <person name="Na H."/>
            <person name="Sandor L."/>
            <person name="Lipzen A."/>
            <person name="Clum A."/>
            <person name="Barry K."/>
            <person name="Grigoriev I.V."/>
            <person name="Martin F.M."/>
            <person name="Stajich J.E."/>
            <person name="Smith M.E."/>
            <person name="Bonito G."/>
            <person name="Spatafora J.W."/>
        </authorList>
    </citation>
    <scope>NUCLEOTIDE SEQUENCE [LARGE SCALE GENOMIC DNA]</scope>
    <source>
        <strain evidence="12 13">GMNB39</strain>
    </source>
</reference>
<protein>
    <recommendedName>
        <fullName evidence="2">RNA polymerase II transcription factor B subunit 3</fullName>
    </recommendedName>
    <alternativeName>
        <fullName evidence="8">RNA polymerase II transcription factor B 38 kDa subunit</fullName>
    </alternativeName>
    <alternativeName>
        <fullName evidence="7">RNA polymerase II transcription factor B p38 subunit</fullName>
    </alternativeName>
</protein>
<dbReference type="Pfam" id="PF17121">
    <property type="entry name" value="zf-C3HC4_5"/>
    <property type="match status" value="1"/>
</dbReference>
<dbReference type="FunFam" id="3.30.40.10:FF:000037">
    <property type="entry name" value="Cdk-activating kinase assembly factor MAT1, centre"/>
    <property type="match status" value="1"/>
</dbReference>
<comment type="caution">
    <text evidence="12">The sequence shown here is derived from an EMBL/GenBank/DDBJ whole genome shotgun (WGS) entry which is preliminary data.</text>
</comment>
<proteinExistence type="predicted"/>
<sequence length="366" mass="41494">MTARKNNSKQGARVVAPVPSSFAPMPLSQWGACRASFLPSSHLTHSFTSGSQDDDQCPVCKSDKYLTPNLKLLVSPCFHKMCESCIDRLFSAGPAPCPVCTTILRKIQFMSQIFEDLLVEKEVRERKKVAKIFNKRPEDFASLRAYNDYLEEVEEIIDIDATQARVQRYEKENKEIIAANESKRANEDKYLSIQLELEKERKQQQREAYQRELEEEETAKKANEIEAIEELANSNKSAQSILAARQNTLKRSSAARQESATGAAPVQRPMISDLLAISLSQGDRRNEDEEMVDIDPIASPYEDPTPMYTVVNSYHDPVTDHLIDSRDKTDEQKKNIRGLRAGGYHPRFAYQRDLHEAYSGIFVAPS</sequence>
<dbReference type="OrthoDB" id="5963at2759"/>
<evidence type="ECO:0000256" key="9">
    <source>
        <dbReference type="PROSITE-ProRule" id="PRU00175"/>
    </source>
</evidence>
<dbReference type="InterPro" id="IPR001841">
    <property type="entry name" value="Znf_RING"/>
</dbReference>
<evidence type="ECO:0000256" key="5">
    <source>
        <dbReference type="ARBA" id="ARBA00022833"/>
    </source>
</evidence>
<dbReference type="GO" id="GO:0061575">
    <property type="term" value="F:cyclin-dependent protein serine/threonine kinase activator activity"/>
    <property type="evidence" value="ECO:0007669"/>
    <property type="project" value="InterPro"/>
</dbReference>
<dbReference type="PANTHER" id="PTHR12683">
    <property type="entry name" value="CDK-ACTIVATING KINASE ASSEMBLY FACTOR MAT1"/>
    <property type="match status" value="1"/>
</dbReference>
<dbReference type="InterPro" id="IPR017907">
    <property type="entry name" value="Znf_RING_CS"/>
</dbReference>
<evidence type="ECO:0000256" key="10">
    <source>
        <dbReference type="SAM" id="Coils"/>
    </source>
</evidence>
<dbReference type="GO" id="GO:0005675">
    <property type="term" value="C:transcription factor TFIIH holo complex"/>
    <property type="evidence" value="ECO:0007669"/>
    <property type="project" value="InterPro"/>
</dbReference>
<keyword evidence="4 9" id="KW-0863">Zinc-finger</keyword>
<dbReference type="CDD" id="cd16573">
    <property type="entry name" value="RING-HC_TFB3-like"/>
    <property type="match status" value="1"/>
</dbReference>
<evidence type="ECO:0000256" key="1">
    <source>
        <dbReference type="ARBA" id="ARBA00004123"/>
    </source>
</evidence>
<dbReference type="InterPro" id="IPR015877">
    <property type="entry name" value="MAT1_centre"/>
</dbReference>
<feature type="domain" description="RING-type" evidence="11">
    <location>
        <begin position="57"/>
        <end position="101"/>
    </location>
</feature>
<dbReference type="PANTHER" id="PTHR12683:SF13">
    <property type="entry name" value="CDK-ACTIVATING KINASE ASSEMBLY FACTOR MAT1"/>
    <property type="match status" value="1"/>
</dbReference>
<evidence type="ECO:0000256" key="3">
    <source>
        <dbReference type="ARBA" id="ARBA00022723"/>
    </source>
</evidence>
<dbReference type="NCBIfam" id="TIGR00570">
    <property type="entry name" value="cdk7"/>
    <property type="match status" value="1"/>
</dbReference>
<keyword evidence="12" id="KW-0418">Kinase</keyword>
<dbReference type="SUPFAM" id="SSF57850">
    <property type="entry name" value="RING/U-box"/>
    <property type="match status" value="1"/>
</dbReference>
<evidence type="ECO:0000256" key="8">
    <source>
        <dbReference type="ARBA" id="ARBA00033277"/>
    </source>
</evidence>
<dbReference type="AlphaFoldDB" id="A0A433D8S6"/>
<keyword evidence="13" id="KW-1185">Reference proteome</keyword>
<comment type="subcellular location">
    <subcellularLocation>
        <location evidence="1">Nucleus</location>
    </subcellularLocation>
</comment>
<dbReference type="Proteomes" id="UP000268093">
    <property type="component" value="Unassembled WGS sequence"/>
</dbReference>
<evidence type="ECO:0000256" key="6">
    <source>
        <dbReference type="ARBA" id="ARBA00023242"/>
    </source>
</evidence>
<keyword evidence="3" id="KW-0479">Metal-binding</keyword>
<keyword evidence="10" id="KW-0175">Coiled coil</keyword>
<dbReference type="EMBL" id="RBNI01004788">
    <property type="protein sequence ID" value="RUP47233.1"/>
    <property type="molecule type" value="Genomic_DNA"/>
</dbReference>
<dbReference type="PROSITE" id="PS00518">
    <property type="entry name" value="ZF_RING_1"/>
    <property type="match status" value="1"/>
</dbReference>
<keyword evidence="12" id="KW-0808">Transferase</keyword>
<dbReference type="Gene3D" id="3.30.40.10">
    <property type="entry name" value="Zinc/RING finger domain, C3HC4 (zinc finger)"/>
    <property type="match status" value="1"/>
</dbReference>